<reference evidence="2" key="1">
    <citation type="journal article" date="2023" name="Int. J. Syst. Evol. Microbiol.">
        <title>Mesoterricola silvestris gen. nov., sp. nov., Mesoterricola sediminis sp. nov., Geothrix oryzae sp. nov., Geothrix edaphica sp. nov., Geothrix rubra sp. nov., and Geothrix limicola sp. nov., six novel members of Acidobacteriota isolated from soils.</title>
        <authorList>
            <person name="Itoh H."/>
            <person name="Sugisawa Y."/>
            <person name="Mise K."/>
            <person name="Xu Z."/>
            <person name="Kuniyasu M."/>
            <person name="Ushijima N."/>
            <person name="Kawano K."/>
            <person name="Kobayashi E."/>
            <person name="Shiratori Y."/>
            <person name="Masuda Y."/>
            <person name="Senoo K."/>
        </authorList>
    </citation>
    <scope>NUCLEOTIDE SEQUENCE [LARGE SCALE GENOMIC DNA]</scope>
    <source>
        <strain evidence="2">W79</strain>
    </source>
</reference>
<protein>
    <submittedName>
        <fullName evidence="1">Uncharacterized protein</fullName>
    </submittedName>
</protein>
<proteinExistence type="predicted"/>
<dbReference type="EMBL" id="AP027080">
    <property type="protein sequence ID" value="BDU72926.1"/>
    <property type="molecule type" value="Genomic_DNA"/>
</dbReference>
<dbReference type="Proteomes" id="UP001238179">
    <property type="component" value="Chromosome"/>
</dbReference>
<sequence>MGWSIGFDTRWNRDIGYGVPATCDFPGCKAEIDRGLSYVCGSDPHGGDHGCGLYFCPKHLGYYTRRQAGEPGGVRDVQLCLRCGKRSKRGPFSPSLDVPEWINHKLTDESWAAWRRENPEQVTRLAAQIAG</sequence>
<dbReference type="KEGG" id="msil:METEAL_21000"/>
<accession>A0AA48GHF2</accession>
<evidence type="ECO:0000313" key="1">
    <source>
        <dbReference type="EMBL" id="BDU72926.1"/>
    </source>
</evidence>
<gene>
    <name evidence="1" type="ORF">METEAL_21000</name>
</gene>
<dbReference type="AlphaFoldDB" id="A0AA48GHF2"/>
<dbReference type="RefSeq" id="WP_316415837.1">
    <property type="nucleotide sequence ID" value="NZ_AP027080.1"/>
</dbReference>
<organism evidence="1 2">
    <name type="scientific">Mesoterricola silvestris</name>
    <dbReference type="NCBI Taxonomy" id="2927979"/>
    <lineage>
        <taxon>Bacteria</taxon>
        <taxon>Pseudomonadati</taxon>
        <taxon>Acidobacteriota</taxon>
        <taxon>Holophagae</taxon>
        <taxon>Holophagales</taxon>
        <taxon>Holophagaceae</taxon>
        <taxon>Mesoterricola</taxon>
    </lineage>
</organism>
<name>A0AA48GHF2_9BACT</name>
<evidence type="ECO:0000313" key="2">
    <source>
        <dbReference type="Proteomes" id="UP001238179"/>
    </source>
</evidence>
<keyword evidence="2" id="KW-1185">Reference proteome</keyword>